<dbReference type="Gene3D" id="3.20.20.80">
    <property type="entry name" value="Glycosidases"/>
    <property type="match status" value="1"/>
</dbReference>
<reference evidence="5 6" key="1">
    <citation type="submission" date="2023-10" db="EMBL/GenBank/DDBJ databases">
        <title>Glaciecola aquimarina strain GGW-M5 nov., isolated from a coastal seawater.</title>
        <authorList>
            <person name="Bayburt H."/>
            <person name="Kim J.M."/>
            <person name="Choi B.J."/>
            <person name="Jeon C.O."/>
        </authorList>
    </citation>
    <scope>NUCLEOTIDE SEQUENCE [LARGE SCALE GENOMIC DNA]</scope>
    <source>
        <strain evidence="5 6">KCTC 32108</strain>
    </source>
</reference>
<dbReference type="EMBL" id="JAWDIO010000001">
    <property type="protein sequence ID" value="MDU0352625.1"/>
    <property type="molecule type" value="Genomic_DNA"/>
</dbReference>
<dbReference type="Pfam" id="PF01229">
    <property type="entry name" value="Glyco_hydro_39"/>
    <property type="match status" value="1"/>
</dbReference>
<protein>
    <recommendedName>
        <fullName evidence="4">Glycosyl hydrolases family 39 N-terminal catalytic domain-containing protein</fullName>
    </recommendedName>
</protein>
<dbReference type="InterPro" id="IPR049166">
    <property type="entry name" value="GH39_cat"/>
</dbReference>
<feature type="domain" description="Glycosyl hydrolases family 39 N-terminal catalytic" evidence="4">
    <location>
        <begin position="3"/>
        <end position="56"/>
    </location>
</feature>
<evidence type="ECO:0000313" key="5">
    <source>
        <dbReference type="EMBL" id="MDU0352625.1"/>
    </source>
</evidence>
<dbReference type="RefSeq" id="WP_316024358.1">
    <property type="nucleotide sequence ID" value="NZ_JAWDIO010000001.1"/>
</dbReference>
<dbReference type="InterPro" id="IPR017853">
    <property type="entry name" value="GH"/>
</dbReference>
<dbReference type="Proteomes" id="UP001247805">
    <property type="component" value="Unassembled WGS sequence"/>
</dbReference>
<evidence type="ECO:0000256" key="2">
    <source>
        <dbReference type="ARBA" id="ARBA00022801"/>
    </source>
</evidence>
<keyword evidence="3" id="KW-0326">Glycosidase</keyword>
<sequence length="82" mass="9374">MATYGKEQVLAWRFRVGSEIDTRPQHWSATRQEFFDHYQNTVTAVHAVLPTAKVGAHFREGSFKGSYVDYTGNTEDSYAPIF</sequence>
<evidence type="ECO:0000313" key="6">
    <source>
        <dbReference type="Proteomes" id="UP001247805"/>
    </source>
</evidence>
<evidence type="ECO:0000259" key="4">
    <source>
        <dbReference type="Pfam" id="PF01229"/>
    </source>
</evidence>
<comment type="similarity">
    <text evidence="1">Belongs to the glycosyl hydrolase 39 family.</text>
</comment>
<gene>
    <name evidence="5" type="ORF">RS130_00675</name>
</gene>
<evidence type="ECO:0000256" key="1">
    <source>
        <dbReference type="ARBA" id="ARBA00008875"/>
    </source>
</evidence>
<keyword evidence="2" id="KW-0378">Hydrolase</keyword>
<comment type="caution">
    <text evidence="5">The sequence shown here is derived from an EMBL/GenBank/DDBJ whole genome shotgun (WGS) entry which is preliminary data.</text>
</comment>
<dbReference type="SUPFAM" id="SSF51445">
    <property type="entry name" value="(Trans)glycosidases"/>
    <property type="match status" value="1"/>
</dbReference>
<proteinExistence type="inferred from homology"/>
<accession>A0ABU3SRJ4</accession>
<keyword evidence="6" id="KW-1185">Reference proteome</keyword>
<name>A0ABU3SRJ4_9ALTE</name>
<evidence type="ECO:0000256" key="3">
    <source>
        <dbReference type="ARBA" id="ARBA00023295"/>
    </source>
</evidence>
<organism evidence="5 6">
    <name type="scientific">Paraglaciecola aquimarina</name>
    <dbReference type="NCBI Taxonomy" id="1235557"/>
    <lineage>
        <taxon>Bacteria</taxon>
        <taxon>Pseudomonadati</taxon>
        <taxon>Pseudomonadota</taxon>
        <taxon>Gammaproteobacteria</taxon>
        <taxon>Alteromonadales</taxon>
        <taxon>Alteromonadaceae</taxon>
        <taxon>Paraglaciecola</taxon>
    </lineage>
</organism>